<dbReference type="PROSITE" id="PS01124">
    <property type="entry name" value="HTH_ARAC_FAMILY_2"/>
    <property type="match status" value="1"/>
</dbReference>
<reference evidence="4" key="2">
    <citation type="submission" date="2021-09" db="EMBL/GenBank/DDBJ databases">
        <authorList>
            <person name="Gilroy R."/>
        </authorList>
    </citation>
    <scope>NUCLEOTIDE SEQUENCE</scope>
    <source>
        <strain evidence="4">4100</strain>
    </source>
</reference>
<reference evidence="4" key="1">
    <citation type="journal article" date="2021" name="PeerJ">
        <title>Extensive microbial diversity within the chicken gut microbiome revealed by metagenomics and culture.</title>
        <authorList>
            <person name="Gilroy R."/>
            <person name="Ravi A."/>
            <person name="Getino M."/>
            <person name="Pursley I."/>
            <person name="Horton D.L."/>
            <person name="Alikhan N.F."/>
            <person name="Baker D."/>
            <person name="Gharbi K."/>
            <person name="Hall N."/>
            <person name="Watson M."/>
            <person name="Adriaenssens E.M."/>
            <person name="Foster-Nyarko E."/>
            <person name="Jarju S."/>
            <person name="Secka A."/>
            <person name="Antonio M."/>
            <person name="Oren A."/>
            <person name="Chaudhuri R.R."/>
            <person name="La Ragione R."/>
            <person name="Hildebrand F."/>
            <person name="Pallen M.J."/>
        </authorList>
    </citation>
    <scope>NUCLEOTIDE SEQUENCE</scope>
    <source>
        <strain evidence="4">4100</strain>
    </source>
</reference>
<keyword evidence="3" id="KW-0804">Transcription</keyword>
<dbReference type="PANTHER" id="PTHR43280">
    <property type="entry name" value="ARAC-FAMILY TRANSCRIPTIONAL REGULATOR"/>
    <property type="match status" value="1"/>
</dbReference>
<protein>
    <submittedName>
        <fullName evidence="4">AraC family transcriptional regulator</fullName>
    </submittedName>
</protein>
<dbReference type="Pfam" id="PF12833">
    <property type="entry name" value="HTH_18"/>
    <property type="match status" value="1"/>
</dbReference>
<dbReference type="InterPro" id="IPR018062">
    <property type="entry name" value="HTH_AraC-typ_CS"/>
</dbReference>
<accession>A0A4Q0U871</accession>
<dbReference type="GO" id="GO:0043565">
    <property type="term" value="F:sequence-specific DNA binding"/>
    <property type="evidence" value="ECO:0007669"/>
    <property type="project" value="InterPro"/>
</dbReference>
<dbReference type="InterPro" id="IPR018060">
    <property type="entry name" value="HTH_AraC"/>
</dbReference>
<evidence type="ECO:0000256" key="1">
    <source>
        <dbReference type="ARBA" id="ARBA00023015"/>
    </source>
</evidence>
<keyword evidence="1" id="KW-0805">Transcription regulation</keyword>
<organism evidence="4 5">
    <name type="scientific">Candidatus Amulumruptor caecigallinarius</name>
    <dbReference type="NCBI Taxonomy" id="2109911"/>
    <lineage>
        <taxon>Bacteria</taxon>
        <taxon>Pseudomonadati</taxon>
        <taxon>Bacteroidota</taxon>
        <taxon>Bacteroidia</taxon>
        <taxon>Bacteroidales</taxon>
        <taxon>Muribaculaceae</taxon>
        <taxon>Candidatus Amulumruptor</taxon>
    </lineage>
</organism>
<sequence length="343" mass="39282">MVNAVQYFLLGTSFMFTAMIAWIFWRKGSDMLSRLVTVLMTVMAAGFVKDAVVLAHPQFMSALDLITAVDVVAVPLYACILWELCNPGRLTLKTIALVEAPFVILPLLMVLFKHPVFYHIDMILAVILGLSTATWACFAIPRYNRSLKATFSYNEDIDLRWLQNILWAFFIILTVWVISCTTYSPWYDAIYMTLTLMLWIFICYFIYKHKSVVDELHPVAPIESIPDKSPDIRSQVFARITRLIVEDRIYLNPMLKLSDIARMANTNRTYASAYFKTETGMTFYDHINRLRVKHAMGLLTGTPRRLDEIAEESGFNSRQSFHRVFVAIAGMTPAQYRASTPPP</sequence>
<dbReference type="Gene3D" id="1.10.10.60">
    <property type="entry name" value="Homeodomain-like"/>
    <property type="match status" value="2"/>
</dbReference>
<dbReference type="GO" id="GO:0003700">
    <property type="term" value="F:DNA-binding transcription factor activity"/>
    <property type="evidence" value="ECO:0007669"/>
    <property type="project" value="InterPro"/>
</dbReference>
<dbReference type="SMART" id="SM00342">
    <property type="entry name" value="HTH_ARAC"/>
    <property type="match status" value="1"/>
</dbReference>
<dbReference type="EMBL" id="DYXT01000021">
    <property type="protein sequence ID" value="HJE38883.1"/>
    <property type="molecule type" value="Genomic_DNA"/>
</dbReference>
<proteinExistence type="predicted"/>
<keyword evidence="2" id="KW-0238">DNA-binding</keyword>
<evidence type="ECO:0000313" key="5">
    <source>
        <dbReference type="Proteomes" id="UP000711407"/>
    </source>
</evidence>
<comment type="caution">
    <text evidence="4">The sequence shown here is derived from an EMBL/GenBank/DDBJ whole genome shotgun (WGS) entry which is preliminary data.</text>
</comment>
<dbReference type="Proteomes" id="UP000711407">
    <property type="component" value="Unassembled WGS sequence"/>
</dbReference>
<dbReference type="PROSITE" id="PS00041">
    <property type="entry name" value="HTH_ARAC_FAMILY_1"/>
    <property type="match status" value="1"/>
</dbReference>
<dbReference type="AlphaFoldDB" id="A0A4Q0U871"/>
<evidence type="ECO:0000256" key="3">
    <source>
        <dbReference type="ARBA" id="ARBA00023163"/>
    </source>
</evidence>
<evidence type="ECO:0000313" key="4">
    <source>
        <dbReference type="EMBL" id="HJE38883.1"/>
    </source>
</evidence>
<dbReference type="InterPro" id="IPR009057">
    <property type="entry name" value="Homeodomain-like_sf"/>
</dbReference>
<gene>
    <name evidence="4" type="ORF">K8V47_03855</name>
</gene>
<dbReference type="SUPFAM" id="SSF46689">
    <property type="entry name" value="Homeodomain-like"/>
    <property type="match status" value="1"/>
</dbReference>
<name>A0A4Q0U871_9BACT</name>
<evidence type="ECO:0000256" key="2">
    <source>
        <dbReference type="ARBA" id="ARBA00023125"/>
    </source>
</evidence>
<dbReference type="PANTHER" id="PTHR43280:SF2">
    <property type="entry name" value="HTH-TYPE TRANSCRIPTIONAL REGULATOR EXSA"/>
    <property type="match status" value="1"/>
</dbReference>